<dbReference type="Gene3D" id="3.40.50.980">
    <property type="match status" value="1"/>
</dbReference>
<name>A0A542UJR6_9ACTN</name>
<evidence type="ECO:0000313" key="2">
    <source>
        <dbReference type="Proteomes" id="UP000318103"/>
    </source>
</evidence>
<dbReference type="Proteomes" id="UP000318103">
    <property type="component" value="Unassembled WGS sequence"/>
</dbReference>
<protein>
    <submittedName>
        <fullName evidence="1">Uncharacterized protein</fullName>
    </submittedName>
</protein>
<organism evidence="1 2">
    <name type="scientific">Streptomyces puniciscabiei</name>
    <dbReference type="NCBI Taxonomy" id="164348"/>
    <lineage>
        <taxon>Bacteria</taxon>
        <taxon>Bacillati</taxon>
        <taxon>Actinomycetota</taxon>
        <taxon>Actinomycetes</taxon>
        <taxon>Kitasatosporales</taxon>
        <taxon>Streptomycetaceae</taxon>
        <taxon>Streptomyces</taxon>
    </lineage>
</organism>
<evidence type="ECO:0000313" key="1">
    <source>
        <dbReference type="EMBL" id="TQK99307.1"/>
    </source>
</evidence>
<dbReference type="AlphaFoldDB" id="A0A542UJR6"/>
<reference evidence="1 2" key="1">
    <citation type="submission" date="2019-06" db="EMBL/GenBank/DDBJ databases">
        <title>Sequencing the genomes of 1000 actinobacteria strains.</title>
        <authorList>
            <person name="Klenk H.-P."/>
        </authorList>
    </citation>
    <scope>NUCLEOTIDE SEQUENCE [LARGE SCALE GENOMIC DNA]</scope>
    <source>
        <strain evidence="1 2">DSM 41929</strain>
    </source>
</reference>
<dbReference type="EMBL" id="VFNX01000001">
    <property type="protein sequence ID" value="TQK99307.1"/>
    <property type="molecule type" value="Genomic_DNA"/>
</dbReference>
<accession>A0A542UJR6</accession>
<proteinExistence type="predicted"/>
<comment type="caution">
    <text evidence="1">The sequence shown here is derived from an EMBL/GenBank/DDBJ whole genome shotgun (WGS) entry which is preliminary data.</text>
</comment>
<dbReference type="SUPFAM" id="SSF56801">
    <property type="entry name" value="Acetyl-CoA synthetase-like"/>
    <property type="match status" value="1"/>
</dbReference>
<sequence length="80" mass="8780">MRLNNMLSAARRRVLEEGVPCPSCCTRGRASTHPRTALVHGATRLTYFRLDRRMAAAGLRLRGAGPGKRVVVQLPALPED</sequence>
<gene>
    <name evidence="1" type="ORF">FB563_4376</name>
</gene>
<keyword evidence="2" id="KW-1185">Reference proteome</keyword>